<dbReference type="EMBL" id="JACJQH010000019">
    <property type="protein sequence ID" value="MBD2196524.1"/>
    <property type="molecule type" value="Genomic_DNA"/>
</dbReference>
<evidence type="ECO:0000313" key="1">
    <source>
        <dbReference type="EMBL" id="MBD2196524.1"/>
    </source>
</evidence>
<comment type="caution">
    <text evidence="1">The sequence shown here is derived from an EMBL/GenBank/DDBJ whole genome shotgun (WGS) entry which is preliminary data.</text>
</comment>
<protein>
    <submittedName>
        <fullName evidence="1">Uncharacterized protein</fullName>
    </submittedName>
</protein>
<dbReference type="RefSeq" id="WP_190547181.1">
    <property type="nucleotide sequence ID" value="NZ_CAWPNO010000050.1"/>
</dbReference>
<evidence type="ECO:0000313" key="2">
    <source>
        <dbReference type="Proteomes" id="UP000658514"/>
    </source>
</evidence>
<gene>
    <name evidence="1" type="ORF">H6G24_13610</name>
</gene>
<keyword evidence="2" id="KW-1185">Reference proteome</keyword>
<reference evidence="1 2" key="1">
    <citation type="journal article" date="2020" name="ISME J.">
        <title>Comparative genomics reveals insights into cyanobacterial evolution and habitat adaptation.</title>
        <authorList>
            <person name="Chen M.Y."/>
            <person name="Teng W.K."/>
            <person name="Zhao L."/>
            <person name="Hu C.X."/>
            <person name="Zhou Y.K."/>
            <person name="Han B.P."/>
            <person name="Song L.R."/>
            <person name="Shu W.S."/>
        </authorList>
    </citation>
    <scope>NUCLEOTIDE SEQUENCE [LARGE SCALE GENOMIC DNA]</scope>
    <source>
        <strain evidence="1 2">FACHB-288</strain>
    </source>
</reference>
<dbReference type="Proteomes" id="UP000658514">
    <property type="component" value="Unassembled WGS sequence"/>
</dbReference>
<proteinExistence type="predicted"/>
<sequence>MATSSFPTRMIIILISCIFYSLEVPRPSGYLAYSDFRAWVKTPDPHSQVVEKVKSYLDRANQVMEKMGHPFAHRVYQAITQYVVNYPGVDNTNSAAFKFAIADQFGQKLLPKLRGVMIDEFAEELDQLKNIIAEINDQPLIVAFEKARAGRYGQFQWQGLVYQDEAVK</sequence>
<name>A0ABR8A9P1_9CYAN</name>
<organism evidence="1 2">
    <name type="scientific">Calothrix parietina FACHB-288</name>
    <dbReference type="NCBI Taxonomy" id="2692896"/>
    <lineage>
        <taxon>Bacteria</taxon>
        <taxon>Bacillati</taxon>
        <taxon>Cyanobacteriota</taxon>
        <taxon>Cyanophyceae</taxon>
        <taxon>Nostocales</taxon>
        <taxon>Calotrichaceae</taxon>
        <taxon>Calothrix</taxon>
    </lineage>
</organism>
<accession>A0ABR8A9P1</accession>